<dbReference type="InterPro" id="IPR015424">
    <property type="entry name" value="PyrdxlP-dep_Trfase"/>
</dbReference>
<sequence>MKRIPVAGPSVTKLEIDYVTDAAVNSWGENASVYYEKFHRTFAEFVGVKNAVSLPSCTSALHLSLAALGVGQGTKLLCLTLHG</sequence>
<dbReference type="SUPFAM" id="SSF53383">
    <property type="entry name" value="PLP-dependent transferases"/>
    <property type="match status" value="1"/>
</dbReference>
<accession>A0A2C8F6I8</accession>
<dbReference type="Gene3D" id="3.40.640.10">
    <property type="entry name" value="Type I PLP-dependent aspartate aminotransferase-like (Major domain)"/>
    <property type="match status" value="1"/>
</dbReference>
<dbReference type="AlphaFoldDB" id="A0A2C8F6I8"/>
<dbReference type="InterPro" id="IPR000653">
    <property type="entry name" value="DegT/StrS_aminotransferase"/>
</dbReference>
<dbReference type="InterPro" id="IPR015421">
    <property type="entry name" value="PyrdxlP-dep_Trfase_major"/>
</dbReference>
<evidence type="ECO:0000313" key="2">
    <source>
        <dbReference type="Proteomes" id="UP000219215"/>
    </source>
</evidence>
<dbReference type="Proteomes" id="UP000219215">
    <property type="component" value="Chromosome DPRO"/>
</dbReference>
<dbReference type="Pfam" id="PF01041">
    <property type="entry name" value="DegT_DnrJ_EryC1"/>
    <property type="match status" value="1"/>
</dbReference>
<gene>
    <name evidence="1" type="ORF">DPRO_1454</name>
</gene>
<evidence type="ECO:0000313" key="1">
    <source>
        <dbReference type="EMBL" id="SOB58349.1"/>
    </source>
</evidence>
<reference evidence="2" key="1">
    <citation type="submission" date="2017-09" db="EMBL/GenBank/DDBJ databases">
        <authorList>
            <person name="Regsiter A."/>
            <person name="William W."/>
        </authorList>
    </citation>
    <scope>NUCLEOTIDE SEQUENCE [LARGE SCALE GENOMIC DNA]</scope>
    <source>
        <strain evidence="2">500-1</strain>
    </source>
</reference>
<name>A0A2C8F6I8_9BACT</name>
<dbReference type="KEGG" id="pprf:DPRO_1454"/>
<proteinExistence type="predicted"/>
<dbReference type="EMBL" id="LT907975">
    <property type="protein sequence ID" value="SOB58349.1"/>
    <property type="molecule type" value="Genomic_DNA"/>
</dbReference>
<organism evidence="1 2">
    <name type="scientific">Pseudodesulfovibrio profundus</name>
    <dbReference type="NCBI Taxonomy" id="57320"/>
    <lineage>
        <taxon>Bacteria</taxon>
        <taxon>Pseudomonadati</taxon>
        <taxon>Thermodesulfobacteriota</taxon>
        <taxon>Desulfovibrionia</taxon>
        <taxon>Desulfovibrionales</taxon>
        <taxon>Desulfovibrionaceae</taxon>
    </lineage>
</organism>
<keyword evidence="2" id="KW-1185">Reference proteome</keyword>
<protein>
    <submittedName>
        <fullName evidence="1">Uncharacterized protein</fullName>
    </submittedName>
</protein>